<dbReference type="PROSITE" id="PS50937">
    <property type="entry name" value="HTH_MERR_2"/>
    <property type="match status" value="1"/>
</dbReference>
<evidence type="ECO:0000259" key="1">
    <source>
        <dbReference type="PROSITE" id="PS50937"/>
    </source>
</evidence>
<gene>
    <name evidence="3" type="ORF">SH580_09130</name>
</gene>
<dbReference type="InterPro" id="IPR009061">
    <property type="entry name" value="DNA-bd_dom_put_sf"/>
</dbReference>
<dbReference type="SUPFAM" id="SSF140931">
    <property type="entry name" value="Fic-like"/>
    <property type="match status" value="1"/>
</dbReference>
<dbReference type="EMBL" id="CP138858">
    <property type="protein sequence ID" value="WPJ97872.1"/>
    <property type="molecule type" value="Genomic_DNA"/>
</dbReference>
<reference evidence="3 4" key="1">
    <citation type="submission" date="2023-11" db="EMBL/GenBank/DDBJ databases">
        <title>Coraliomargarita sp. nov., isolated from marine algae.</title>
        <authorList>
            <person name="Lee J.K."/>
            <person name="Baek J.H."/>
            <person name="Kim J.M."/>
            <person name="Choi D.G."/>
            <person name="Jeon C.O."/>
        </authorList>
    </citation>
    <scope>NUCLEOTIDE SEQUENCE [LARGE SCALE GENOMIC DNA]</scope>
    <source>
        <strain evidence="3 4">J2-16</strain>
    </source>
</reference>
<dbReference type="Proteomes" id="UP001324993">
    <property type="component" value="Chromosome"/>
</dbReference>
<dbReference type="InterPro" id="IPR003812">
    <property type="entry name" value="Fido"/>
</dbReference>
<evidence type="ECO:0000313" key="3">
    <source>
        <dbReference type="EMBL" id="WPJ97872.1"/>
    </source>
</evidence>
<dbReference type="InterPro" id="IPR036597">
    <property type="entry name" value="Fido-like_dom_sf"/>
</dbReference>
<dbReference type="InterPro" id="IPR000551">
    <property type="entry name" value="MerR-type_HTH_dom"/>
</dbReference>
<proteinExistence type="predicted"/>
<dbReference type="Pfam" id="PF13411">
    <property type="entry name" value="MerR_1"/>
    <property type="match status" value="1"/>
</dbReference>
<dbReference type="SMART" id="SM00422">
    <property type="entry name" value="HTH_MERR"/>
    <property type="match status" value="1"/>
</dbReference>
<dbReference type="PROSITE" id="PS51459">
    <property type="entry name" value="FIDO"/>
    <property type="match status" value="1"/>
</dbReference>
<feature type="domain" description="Fido" evidence="2">
    <location>
        <begin position="71"/>
        <end position="207"/>
    </location>
</feature>
<dbReference type="InterPro" id="IPR040198">
    <property type="entry name" value="Fido_containing"/>
</dbReference>
<dbReference type="PANTHER" id="PTHR13504:SF38">
    <property type="entry name" value="FIDO DOMAIN-CONTAINING PROTEIN"/>
    <property type="match status" value="1"/>
</dbReference>
<sequence length="305" mass="33926">MRNLEEWFLVELTYTSNALEGNTLTRKETAAVVEKGLTVGGKTLVEHLEATNHAKALKDVLRLSRTPTSQVRGLDILQLHETVLHGIDDANAGHYRTIPVRISGSPVVLPNPVKVPDLMDAFIEWIVSGADLHPVELAAEAHYQLVTIHPFVDGNGRTARLLMNLILMQNGYPPAIIRTRDRLKYFGGLEKAQLGGAKDGYRKVIEAAVDRSLEIYLKAAAGEVAEQDTDQEPDLLRIGQLARETGESNATIRYWTKEGLLQVADSTDAGYQLYHPSMIERVAKIRELQGQRYTLSEIRGQINQE</sequence>
<evidence type="ECO:0000259" key="2">
    <source>
        <dbReference type="PROSITE" id="PS51459"/>
    </source>
</evidence>
<dbReference type="PANTHER" id="PTHR13504">
    <property type="entry name" value="FIDO DOMAIN-CONTAINING PROTEIN DDB_G0283145"/>
    <property type="match status" value="1"/>
</dbReference>
<dbReference type="Gene3D" id="1.10.1660.10">
    <property type="match status" value="1"/>
</dbReference>
<organism evidence="3 4">
    <name type="scientific">Coraliomargarita algicola</name>
    <dbReference type="NCBI Taxonomy" id="3092156"/>
    <lineage>
        <taxon>Bacteria</taxon>
        <taxon>Pseudomonadati</taxon>
        <taxon>Verrucomicrobiota</taxon>
        <taxon>Opitutia</taxon>
        <taxon>Puniceicoccales</taxon>
        <taxon>Coraliomargaritaceae</taxon>
        <taxon>Coraliomargarita</taxon>
    </lineage>
</organism>
<name>A0ABZ0RQT9_9BACT</name>
<evidence type="ECO:0000313" key="4">
    <source>
        <dbReference type="Proteomes" id="UP001324993"/>
    </source>
</evidence>
<feature type="domain" description="HTH merR-type" evidence="1">
    <location>
        <begin position="235"/>
        <end position="304"/>
    </location>
</feature>
<dbReference type="Pfam" id="PF02661">
    <property type="entry name" value="Fic"/>
    <property type="match status" value="1"/>
</dbReference>
<protein>
    <submittedName>
        <fullName evidence="3">Fic family protein</fullName>
    </submittedName>
</protein>
<dbReference type="Gene3D" id="1.10.3290.10">
    <property type="entry name" value="Fido-like domain"/>
    <property type="match status" value="1"/>
</dbReference>
<accession>A0ABZ0RQT9</accession>
<dbReference type="SUPFAM" id="SSF46955">
    <property type="entry name" value="Putative DNA-binding domain"/>
    <property type="match status" value="1"/>
</dbReference>
<keyword evidence="4" id="KW-1185">Reference proteome</keyword>